<feature type="non-terminal residue" evidence="2">
    <location>
        <position position="1"/>
    </location>
</feature>
<feature type="compositionally biased region" description="Basic and acidic residues" evidence="1">
    <location>
        <begin position="64"/>
        <end position="88"/>
    </location>
</feature>
<protein>
    <submittedName>
        <fullName evidence="2">Uncharacterized protein</fullName>
    </submittedName>
</protein>
<feature type="region of interest" description="Disordered" evidence="1">
    <location>
        <begin position="1"/>
        <end position="110"/>
    </location>
</feature>
<dbReference type="EMBL" id="CADCUN010000193">
    <property type="protein sequence ID" value="CAA9395257.1"/>
    <property type="molecule type" value="Genomic_DNA"/>
</dbReference>
<name>A0A6J4NQH9_9ACTN</name>
<organism evidence="2">
    <name type="scientific">uncultured Nocardioides sp</name>
    <dbReference type="NCBI Taxonomy" id="198441"/>
    <lineage>
        <taxon>Bacteria</taxon>
        <taxon>Bacillati</taxon>
        <taxon>Actinomycetota</taxon>
        <taxon>Actinomycetes</taxon>
        <taxon>Propionibacteriales</taxon>
        <taxon>Nocardioidaceae</taxon>
        <taxon>Nocardioides</taxon>
        <taxon>environmental samples</taxon>
    </lineage>
</organism>
<proteinExistence type="predicted"/>
<feature type="compositionally biased region" description="Basic residues" evidence="1">
    <location>
        <begin position="42"/>
        <end position="63"/>
    </location>
</feature>
<dbReference type="AlphaFoldDB" id="A0A6J4NQH9"/>
<feature type="non-terminal residue" evidence="2">
    <location>
        <position position="146"/>
    </location>
</feature>
<evidence type="ECO:0000256" key="1">
    <source>
        <dbReference type="SAM" id="MobiDB-lite"/>
    </source>
</evidence>
<gene>
    <name evidence="2" type="ORF">AVDCRST_MAG60-1786</name>
</gene>
<sequence>DERAHLRHRRPDELPGAVRVDEPVDLHPLPADLAGVPDPPVRLHRPQRGGRRRRVLRHRQRAQLRRDPVHVRDDLHHRRRTVRPDARPRARHSRASDPALPGPLDAGDRQRLVRGDVRDRGGHVAARHRHPERCVAAARAGGRGRL</sequence>
<reference evidence="2" key="1">
    <citation type="submission" date="2020-02" db="EMBL/GenBank/DDBJ databases">
        <authorList>
            <person name="Meier V. D."/>
        </authorList>
    </citation>
    <scope>NUCLEOTIDE SEQUENCE</scope>
    <source>
        <strain evidence="2">AVDCRST_MAG60</strain>
    </source>
</reference>
<accession>A0A6J4NQH9</accession>
<evidence type="ECO:0000313" key="2">
    <source>
        <dbReference type="EMBL" id="CAA9395257.1"/>
    </source>
</evidence>